<name>A0ACC0QWS6_9HYPO</name>
<sequence length="140" mass="15529">MKASFAALGLLLISAAQALPLPEADKCHVAKVQNSTVPVTKSLHKRDDVKGWNSLPGLATIDDMVLGIFFDWARKAAEAHRRTAISKWHDKENNRFESNSWALSPHEVSVLEAWVDETGQPAWSTEADVFTKIPHGRKES</sequence>
<evidence type="ECO:0000313" key="2">
    <source>
        <dbReference type="Proteomes" id="UP001065298"/>
    </source>
</evidence>
<reference evidence="1" key="1">
    <citation type="submission" date="2022-06" db="EMBL/GenBank/DDBJ databases">
        <title>Fusarium solani species complex genomes reveal bases of compartmentalisation and animal pathogenesis.</title>
        <authorList>
            <person name="Tsai I.J."/>
        </authorList>
    </citation>
    <scope>NUCLEOTIDE SEQUENCE</scope>
    <source>
        <strain evidence="1">Fu6.1</strain>
    </source>
</reference>
<proteinExistence type="predicted"/>
<accession>A0ACC0QWS6</accession>
<comment type="caution">
    <text evidence="1">The sequence shown here is derived from an EMBL/GenBank/DDBJ whole genome shotgun (WGS) entry which is preliminary data.</text>
</comment>
<gene>
    <name evidence="1" type="ORF">NCS57_00684000</name>
</gene>
<keyword evidence="2" id="KW-1185">Reference proteome</keyword>
<dbReference type="EMBL" id="CM046507">
    <property type="protein sequence ID" value="KAI8668718.1"/>
    <property type="molecule type" value="Genomic_DNA"/>
</dbReference>
<evidence type="ECO:0000313" key="1">
    <source>
        <dbReference type="EMBL" id="KAI8668718.1"/>
    </source>
</evidence>
<dbReference type="Proteomes" id="UP001065298">
    <property type="component" value="Chromosome 5"/>
</dbReference>
<organism evidence="1 2">
    <name type="scientific">Fusarium keratoplasticum</name>
    <dbReference type="NCBI Taxonomy" id="1328300"/>
    <lineage>
        <taxon>Eukaryota</taxon>
        <taxon>Fungi</taxon>
        <taxon>Dikarya</taxon>
        <taxon>Ascomycota</taxon>
        <taxon>Pezizomycotina</taxon>
        <taxon>Sordariomycetes</taxon>
        <taxon>Hypocreomycetidae</taxon>
        <taxon>Hypocreales</taxon>
        <taxon>Nectriaceae</taxon>
        <taxon>Fusarium</taxon>
        <taxon>Fusarium solani species complex</taxon>
    </lineage>
</organism>
<protein>
    <submittedName>
        <fullName evidence="1">Uncharacterized protein</fullName>
    </submittedName>
</protein>